<dbReference type="RefSeq" id="XP_015826368.3">
    <property type="nucleotide sequence ID" value="XM_015970882.3"/>
</dbReference>
<reference evidence="3" key="1">
    <citation type="submission" date="2020-03" db="EMBL/GenBank/DDBJ databases">
        <title>Intra-Species Differences in Population Size shape Life History and Genome Evolution.</title>
        <authorList>
            <person name="Willemsen D."/>
            <person name="Cui R."/>
            <person name="Valenzano D.R."/>
        </authorList>
    </citation>
    <scope>NUCLEOTIDE SEQUENCE</scope>
    <source>
        <strain evidence="3">GRZ</strain>
        <tissue evidence="3">Whole</tissue>
    </source>
</reference>
<dbReference type="EMBL" id="JAAVVJ010000017">
    <property type="protein sequence ID" value="KAF7202598.1"/>
    <property type="molecule type" value="Genomic_DNA"/>
</dbReference>
<feature type="compositionally biased region" description="Pro residues" evidence="2">
    <location>
        <begin position="987"/>
        <end position="1000"/>
    </location>
</feature>
<dbReference type="PANTHER" id="PTHR23052">
    <property type="entry name" value="AXONEMAL DYNEIN LIGHT CHAIN DOMAIN-CONTAINING PROTEIN 1"/>
    <property type="match status" value="1"/>
</dbReference>
<dbReference type="Proteomes" id="UP000822369">
    <property type="component" value="Chromosome 17"/>
</dbReference>
<keyword evidence="1" id="KW-0175">Coiled coil</keyword>
<dbReference type="Pfam" id="PF10211">
    <property type="entry name" value="Ax_dynein_light"/>
    <property type="match status" value="1"/>
</dbReference>
<dbReference type="KEGG" id="nfu:107392847"/>
<feature type="compositionally biased region" description="Basic and acidic residues" evidence="2">
    <location>
        <begin position="14"/>
        <end position="26"/>
    </location>
</feature>
<comment type="caution">
    <text evidence="3">The sequence shown here is derived from an EMBL/GenBank/DDBJ whole genome shotgun (WGS) entry which is preliminary data.</text>
</comment>
<feature type="compositionally biased region" description="Low complexity" evidence="2">
    <location>
        <begin position="1"/>
        <end position="13"/>
    </location>
</feature>
<dbReference type="AlphaFoldDB" id="A0A9D3BCV1"/>
<dbReference type="InterPro" id="IPR019347">
    <property type="entry name" value="Axonemal_dynein_light_chain"/>
</dbReference>
<protein>
    <submittedName>
        <fullName evidence="3">Transcript variant X1</fullName>
    </submittedName>
</protein>
<dbReference type="InterPro" id="IPR052845">
    <property type="entry name" value="Axonemal_dynein_LC_domain"/>
</dbReference>
<proteinExistence type="predicted"/>
<evidence type="ECO:0000256" key="1">
    <source>
        <dbReference type="ARBA" id="ARBA00023054"/>
    </source>
</evidence>
<evidence type="ECO:0000313" key="4">
    <source>
        <dbReference type="Proteomes" id="UP000822369"/>
    </source>
</evidence>
<feature type="region of interest" description="Disordered" evidence="2">
    <location>
        <begin position="1"/>
        <end position="26"/>
    </location>
</feature>
<dbReference type="GO" id="GO:0005737">
    <property type="term" value="C:cytoplasm"/>
    <property type="evidence" value="ECO:0007669"/>
    <property type="project" value="UniProtKB-ARBA"/>
</dbReference>
<sequence>MSESTRARLASSSRRPERPPDSSRDGKLFTSIRCLVHVKHGGAASLTDLKIQAQPGRENNQLLPARPQRIPHELMVNLTSSICNRSTKSLIAHHRHCKNFEIRRPDPIWYHPLGRKKYRYFLEQPTSLTGAGRDISFLCDAVDAQRTARPLPSLSVKNPLDMQNTCVSEHVIPEEYHIVKKKGLSCLELYDDAFTVQLKDQERRLRVLPSLRPSGRLEAVQLMTVMDDMLEKAGVHQQNEELTQPCQLEGLLELVKVEQNIYNVVFHELIRQVTVECAERGQVLAKLRQRYQSLLDRIPCRLKALHTETVAQRALNRRLMEEVCRIQASMQHLHMELSKTRDHNSHVSQQVEHAHHKLSEDIMQTHYSEFVQGYHELYERERARLEAQLLRMAEERDCWKHFTLRIALKVISVKKLHLVRQLHVSENYWFKSAEHCLLYFSSKDTDDLNVIIELTSYWKEQLMALVSELEETEHAQCTQITDIQQGISKWLSFISMQNQCPDPKYEKTSVKEIHADLKQWSETLLQWEEHRGEKHLLCQQKLSELSQVLEKWLCKSHTLYERHPSPHSGALQGQKALNDLDRVVTKLLKLLQVQVSDKSGIFRLIKSLVELLDLWVMKTSDVTGQLEMMPLSDWLKLEEALFKGQSLAEEALLIFPSGQRESRKDENKLDLQKHTNKVLEDIQETTSSLSIFTEHQNQKLREDVNSVHMALVQWMLDLVLVMVPDQGEEQNHELEPDGVSLRTLNEVANMLSEKLVSLSSQITRSCNLVLEEQMLLQHDASVFENEMNACKKLQRESFNWVETCKILVTEVSGDALERHQKQPAPLGPPITADPGVTVETQDNKESSVKIIPNDVEDVREEMGSDPVELEHKDSERPVLKMIDFDGNITDKDLEESRVHLPGTDELVVSPVTEESQRAFNELTVMVILQQQLMDAEVRAANAEQRAQRAEEALQASLEKQQLLESQLQTPPEPQSIFVSDTNETTPPTTPAPPKTTPPEAKPSTKKSKKK</sequence>
<dbReference type="PANTHER" id="PTHR23052:SF1">
    <property type="entry name" value="AXONEMAL DYNEIN LIGHT CHAIN DOMAIN-CONTAINING PROTEIN 1"/>
    <property type="match status" value="1"/>
</dbReference>
<evidence type="ECO:0000313" key="3">
    <source>
        <dbReference type="EMBL" id="KAF7202598.1"/>
    </source>
</evidence>
<dbReference type="CTD" id="126859"/>
<name>A0A9D3BCV1_NOTFU</name>
<dbReference type="OrthoDB" id="1927454at2759"/>
<accession>A0A9D3BCV1</accession>
<evidence type="ECO:0000256" key="2">
    <source>
        <dbReference type="SAM" id="MobiDB-lite"/>
    </source>
</evidence>
<feature type="region of interest" description="Disordered" evidence="2">
    <location>
        <begin position="964"/>
        <end position="1010"/>
    </location>
</feature>
<organism evidence="3 4">
    <name type="scientific">Nothobranchius furzeri</name>
    <name type="common">Turquoise killifish</name>
    <dbReference type="NCBI Taxonomy" id="105023"/>
    <lineage>
        <taxon>Eukaryota</taxon>
        <taxon>Metazoa</taxon>
        <taxon>Chordata</taxon>
        <taxon>Craniata</taxon>
        <taxon>Vertebrata</taxon>
        <taxon>Euteleostomi</taxon>
        <taxon>Actinopterygii</taxon>
        <taxon>Neopterygii</taxon>
        <taxon>Teleostei</taxon>
        <taxon>Neoteleostei</taxon>
        <taxon>Acanthomorphata</taxon>
        <taxon>Ovalentaria</taxon>
        <taxon>Atherinomorphae</taxon>
        <taxon>Cyprinodontiformes</taxon>
        <taxon>Nothobranchiidae</taxon>
        <taxon>Nothobranchius</taxon>
    </lineage>
</organism>
<gene>
    <name evidence="3" type="primary">axdnd1</name>
    <name evidence="3" type="ORF">G4P62_015907</name>
</gene>
<dbReference type="GeneID" id="107392847"/>